<evidence type="ECO:0000313" key="2">
    <source>
        <dbReference type="Proteomes" id="UP000182192"/>
    </source>
</evidence>
<dbReference type="RefSeq" id="WP_074960658.1">
    <property type="nucleotide sequence ID" value="NZ_FOKQ01000008.1"/>
</dbReference>
<gene>
    <name evidence="1" type="ORF">SAMN02910406_01215</name>
</gene>
<sequence length="143" mass="17070">MNLINQIGTNLKGHYNNIKYHTPKAKLNEQEIEMIKQNGLVHFTRYINKDSIEKNGILGNWEKYIFKSERGFSWYYIMNKETFHDKLDLVHSKGKRKEYDAFAIIKNLNDEQISKLRIRRETDDAIIYPDTLKTNKIFVDKLD</sequence>
<name>A0A1I1GSG5_RUMAL</name>
<dbReference type="AlphaFoldDB" id="A0A1I1GSG5"/>
<dbReference type="EMBL" id="FOKQ01000008">
    <property type="protein sequence ID" value="SFC14415.1"/>
    <property type="molecule type" value="Genomic_DNA"/>
</dbReference>
<dbReference type="Proteomes" id="UP000182192">
    <property type="component" value="Unassembled WGS sequence"/>
</dbReference>
<organism evidence="1 2">
    <name type="scientific">Ruminococcus albus</name>
    <dbReference type="NCBI Taxonomy" id="1264"/>
    <lineage>
        <taxon>Bacteria</taxon>
        <taxon>Bacillati</taxon>
        <taxon>Bacillota</taxon>
        <taxon>Clostridia</taxon>
        <taxon>Eubacteriales</taxon>
        <taxon>Oscillospiraceae</taxon>
        <taxon>Ruminococcus</taxon>
    </lineage>
</organism>
<protein>
    <submittedName>
        <fullName evidence="1">Uncharacterized protein</fullName>
    </submittedName>
</protein>
<proteinExistence type="predicted"/>
<evidence type="ECO:0000313" key="1">
    <source>
        <dbReference type="EMBL" id="SFC14415.1"/>
    </source>
</evidence>
<reference evidence="1 2" key="1">
    <citation type="submission" date="2016-10" db="EMBL/GenBank/DDBJ databases">
        <authorList>
            <person name="de Groot N.N."/>
        </authorList>
    </citation>
    <scope>NUCLEOTIDE SEQUENCE [LARGE SCALE GENOMIC DNA]</scope>
    <source>
        <strain evidence="1 2">AR67</strain>
    </source>
</reference>
<accession>A0A1I1GSG5</accession>